<organism evidence="3 4">
    <name type="scientific">Gallionella capsiferriformans (strain ES-2)</name>
    <name type="common">Gallionella ferruginea capsiferriformans (strain ES-2)</name>
    <dbReference type="NCBI Taxonomy" id="395494"/>
    <lineage>
        <taxon>Bacteria</taxon>
        <taxon>Pseudomonadati</taxon>
        <taxon>Pseudomonadota</taxon>
        <taxon>Betaproteobacteria</taxon>
        <taxon>Nitrosomonadales</taxon>
        <taxon>Gallionellaceae</taxon>
        <taxon>Gallionella</taxon>
    </lineage>
</organism>
<dbReference type="InterPro" id="IPR051159">
    <property type="entry name" value="Hexapeptide_acetyltransf"/>
</dbReference>
<dbReference type="KEGG" id="gca:Galf_1288"/>
<keyword evidence="4" id="KW-1185">Reference proteome</keyword>
<proteinExistence type="inferred from homology"/>
<dbReference type="STRING" id="395494.Galf_1288"/>
<dbReference type="OrthoDB" id="9815592at2"/>
<evidence type="ECO:0000313" key="3">
    <source>
        <dbReference type="EMBL" id="ADL55315.1"/>
    </source>
</evidence>
<dbReference type="PANTHER" id="PTHR23416">
    <property type="entry name" value="SIALIC ACID SYNTHASE-RELATED"/>
    <property type="match status" value="1"/>
</dbReference>
<dbReference type="GO" id="GO:0005829">
    <property type="term" value="C:cytosol"/>
    <property type="evidence" value="ECO:0007669"/>
    <property type="project" value="TreeGrafter"/>
</dbReference>
<name>D9SFL8_GALCS</name>
<dbReference type="HOGENOM" id="CLU_051638_7_2_4"/>
<dbReference type="eggNOG" id="COG0110">
    <property type="taxonomic scope" value="Bacteria"/>
</dbReference>
<dbReference type="PANTHER" id="PTHR23416:SF23">
    <property type="entry name" value="ACETYLTRANSFERASE C18B11.09C-RELATED"/>
    <property type="match status" value="1"/>
</dbReference>
<dbReference type="AlphaFoldDB" id="D9SFL8"/>
<evidence type="ECO:0000256" key="2">
    <source>
        <dbReference type="ARBA" id="ARBA00022679"/>
    </source>
</evidence>
<dbReference type="SUPFAM" id="SSF51161">
    <property type="entry name" value="Trimeric LpxA-like enzymes"/>
    <property type="match status" value="1"/>
</dbReference>
<reference evidence="3 4" key="1">
    <citation type="submission" date="2010-08" db="EMBL/GenBank/DDBJ databases">
        <title>Complete sequence of Gallionella capsiferriformans ES-2.</title>
        <authorList>
            <consortium name="US DOE Joint Genome Institute"/>
            <person name="Lucas S."/>
            <person name="Copeland A."/>
            <person name="Lapidus A."/>
            <person name="Cheng J.-F."/>
            <person name="Bruce D."/>
            <person name="Goodwin L."/>
            <person name="Pitluck S."/>
            <person name="Chertkov O."/>
            <person name="Davenport K.W."/>
            <person name="Detter J.C."/>
            <person name="Han C."/>
            <person name="Tapia R."/>
            <person name="Land M."/>
            <person name="Hauser L."/>
            <person name="Chang Y.-J."/>
            <person name="Jeffries C."/>
            <person name="Kyrpides N."/>
            <person name="Ivanova N."/>
            <person name="Mikhailova N."/>
            <person name="Shelobolina E.S."/>
            <person name="Picardal F."/>
            <person name="Roden E."/>
            <person name="Emerson D."/>
            <person name="Woyke T."/>
        </authorList>
    </citation>
    <scope>NUCLEOTIDE SEQUENCE [LARGE SCALE GENOMIC DNA]</scope>
    <source>
        <strain evidence="3 4">ES-2</strain>
    </source>
</reference>
<protein>
    <submittedName>
        <fullName evidence="3">Transferase hexapeptide repeat containing protein</fullName>
    </submittedName>
</protein>
<dbReference type="RefSeq" id="WP_013293254.1">
    <property type="nucleotide sequence ID" value="NC_014394.1"/>
</dbReference>
<evidence type="ECO:0000256" key="1">
    <source>
        <dbReference type="ARBA" id="ARBA00007274"/>
    </source>
</evidence>
<accession>D9SFL8</accession>
<dbReference type="GO" id="GO:0008374">
    <property type="term" value="F:O-acyltransferase activity"/>
    <property type="evidence" value="ECO:0007669"/>
    <property type="project" value="TreeGrafter"/>
</dbReference>
<keyword evidence="2 3" id="KW-0808">Transferase</keyword>
<dbReference type="Gene3D" id="2.160.10.10">
    <property type="entry name" value="Hexapeptide repeat proteins"/>
    <property type="match status" value="1"/>
</dbReference>
<dbReference type="EMBL" id="CP002159">
    <property type="protein sequence ID" value="ADL55315.1"/>
    <property type="molecule type" value="Genomic_DNA"/>
</dbReference>
<evidence type="ECO:0000313" key="4">
    <source>
        <dbReference type="Proteomes" id="UP000001235"/>
    </source>
</evidence>
<dbReference type="InterPro" id="IPR011004">
    <property type="entry name" value="Trimer_LpxA-like_sf"/>
</dbReference>
<comment type="similarity">
    <text evidence="1">Belongs to the transferase hexapeptide repeat family.</text>
</comment>
<gene>
    <name evidence="3" type="ordered locus">Galf_1288</name>
</gene>
<sequence>MILQGNDPYRGPSFSFGNRVLRALWGIVYLLLFKISPRTFHAWRVLLLRAFGAKIGRGCHIYPSVKVWAPWNLSLGKHVGIADGVTLYCMDKIRVGDFAVISQGAHLCCGTHDYNSENFQLIAKPILIGIHAWVCAEAFIHPGVVVPEGVVVGARAVVSKSLSVPWAVYAGNPCRQVATRKHLEK</sequence>
<dbReference type="Proteomes" id="UP000001235">
    <property type="component" value="Chromosome"/>
</dbReference>